<dbReference type="EMBL" id="JBIACK010000001">
    <property type="protein sequence ID" value="MFE8699609.1"/>
    <property type="molecule type" value="Genomic_DNA"/>
</dbReference>
<dbReference type="RefSeq" id="WP_389357949.1">
    <property type="nucleotide sequence ID" value="NZ_JBIACK010000001.1"/>
</dbReference>
<dbReference type="SUPFAM" id="SSF69304">
    <property type="entry name" value="Tricorn protease N-terminal domain"/>
    <property type="match status" value="1"/>
</dbReference>
<comment type="caution">
    <text evidence="1">The sequence shown here is derived from an EMBL/GenBank/DDBJ whole genome shotgun (WGS) entry which is preliminary data.</text>
</comment>
<organism evidence="1 2">
    <name type="scientific">Cytobacillus spartinae</name>
    <dbReference type="NCBI Taxonomy" id="3299023"/>
    <lineage>
        <taxon>Bacteria</taxon>
        <taxon>Bacillati</taxon>
        <taxon>Bacillota</taxon>
        <taxon>Bacilli</taxon>
        <taxon>Bacillales</taxon>
        <taxon>Bacillaceae</taxon>
        <taxon>Cytobacillus</taxon>
    </lineage>
</organism>
<dbReference type="Proteomes" id="UP001601059">
    <property type="component" value="Unassembled WGS sequence"/>
</dbReference>
<dbReference type="Gene3D" id="2.120.10.30">
    <property type="entry name" value="TolB, C-terminal domain"/>
    <property type="match status" value="1"/>
</dbReference>
<protein>
    <submittedName>
        <fullName evidence="1">Uncharacterized protein</fullName>
    </submittedName>
</protein>
<evidence type="ECO:0000313" key="2">
    <source>
        <dbReference type="Proteomes" id="UP001601059"/>
    </source>
</evidence>
<dbReference type="InterPro" id="IPR011042">
    <property type="entry name" value="6-blade_b-propeller_TolB-like"/>
</dbReference>
<gene>
    <name evidence="1" type="ORF">ACFYKX_03110</name>
</gene>
<sequence length="380" mass="42875">MKVVKGLIGVTLAVSVLTGCGVFDTAQGEGKTIVISDDVALQSTMEDAEVSLSKPEKVSLNEKITYQQLLGVANEELYFVKNNSLYQSDLAGINPVKIEDIEVKELSKNHKKALSVENGKIKLYNLDTNEVVDLGNYKENDGDVGFADQEGNYICYYSFSTNNYILIDTETKKEKSLDFKKLFNKKDFSFERPTIYKDSIYLSTHTGKDGTALYKVSFDQKKEMILGFPHKGDQIARYDFLNDDTIIFNGTYNEESGIYVYNIKDQEINKIVSGGTDSEGTWTPFYSLSPDGKKLLFDTVVREDDKFFNNVYLAMLEDGKLTRNIRILEKAELPAVIALLGSWSEDSSTFFIPRTNKLLGGYDEEKIDYISVYELDTMNP</sequence>
<reference evidence="1 2" key="1">
    <citation type="submission" date="2024-08" db="EMBL/GenBank/DDBJ databases">
        <title>Two novel Cytobacillus novel species.</title>
        <authorList>
            <person name="Liu G."/>
        </authorList>
    </citation>
    <scope>NUCLEOTIDE SEQUENCE [LARGE SCALE GENOMIC DNA]</scope>
    <source>
        <strain evidence="1 2">FJAT-54145</strain>
    </source>
</reference>
<dbReference type="PROSITE" id="PS51257">
    <property type="entry name" value="PROKAR_LIPOPROTEIN"/>
    <property type="match status" value="1"/>
</dbReference>
<name>A0ABW6K7A1_9BACI</name>
<proteinExistence type="predicted"/>
<keyword evidence="2" id="KW-1185">Reference proteome</keyword>
<evidence type="ECO:0000313" key="1">
    <source>
        <dbReference type="EMBL" id="MFE8699609.1"/>
    </source>
</evidence>
<accession>A0ABW6K7A1</accession>